<keyword evidence="14 20" id="KW-0342">GTP-binding</keyword>
<feature type="active site" description="Proton acceptor; for GTP cyclohydrolase activity" evidence="20">
    <location>
        <position position="337"/>
    </location>
</feature>
<comment type="pathway">
    <text evidence="4 20">Cofactor biosynthesis; riboflavin biosynthesis; 5-amino-6-(D-ribitylamino)uracil from GTP: step 1/4.</text>
</comment>
<keyword evidence="12 20" id="KW-0862">Zinc</keyword>
<sequence length="415" mass="45358">MSNNNTKIRLDSVEEAIEDIKAGRLIIVVDDEDRENEGDMIGASELITPELINFMAREGRGLICVSLTEERCNELGLEMMVGTNTATHETAFTVSVDLLGNGCTTGISASDRAKTIRALVDPATRPEDLGRPGHIFPLKAKAGGVLRRTGHTEASLDFARLAGLAPSGVLIEVLNEDGSMARLPELRQIADRLNMKLVTIKDLIEYRLKEESLIKREIGVDMPTEWGHFDLIAYRQITTGDLHLALVKGSWEKDEPVLVRVHSSCVTGDIFGSCRCDCGGQLHAAMEMVDKAGKGVVLYMNQEGRGIGLLNKLKAYKLQEMGRDTVEANLELGLPMDARDYGVGAQILRDLGISKINLISNNPKKRVGLMGYGLEIVDSVAIEIPSNPHNVNYLLTKRDKMGHSLLNLTVSTTKG</sequence>
<evidence type="ECO:0000256" key="4">
    <source>
        <dbReference type="ARBA" id="ARBA00004853"/>
    </source>
</evidence>
<evidence type="ECO:0000256" key="18">
    <source>
        <dbReference type="ARBA" id="ARBA00043932"/>
    </source>
</evidence>
<dbReference type="Gene3D" id="3.90.870.10">
    <property type="entry name" value="DHBP synthase"/>
    <property type="match status" value="1"/>
</dbReference>
<feature type="binding site" evidence="20">
    <location>
        <position position="281"/>
    </location>
    <ligand>
        <name>GTP</name>
        <dbReference type="ChEBI" id="CHEBI:37565"/>
    </ligand>
</feature>
<dbReference type="EMBL" id="SMJU01000009">
    <property type="protein sequence ID" value="TDB63734.1"/>
    <property type="molecule type" value="Genomic_DNA"/>
</dbReference>
<comment type="cofactor">
    <cofactor evidence="20">
        <name>Mg(2+)</name>
        <dbReference type="ChEBI" id="CHEBI:18420"/>
    </cofactor>
    <cofactor evidence="20">
        <name>Mn(2+)</name>
        <dbReference type="ChEBI" id="CHEBI:29035"/>
    </cofactor>
    <text evidence="20">Binds 2 divalent metal cations per subunit. Magnesium or manganese.</text>
</comment>
<feature type="binding site" evidence="20">
    <location>
        <begin position="34"/>
        <end position="35"/>
    </location>
    <ligand>
        <name>D-ribulose 5-phosphate</name>
        <dbReference type="ChEBI" id="CHEBI:58121"/>
    </ligand>
</feature>
<keyword evidence="15 20" id="KW-0464">Manganese</keyword>
<feature type="binding site" evidence="20">
    <location>
        <begin position="303"/>
        <end position="305"/>
    </location>
    <ligand>
        <name>GTP</name>
        <dbReference type="ChEBI" id="CHEBI:37565"/>
    </ligand>
</feature>
<feature type="domain" description="GTP cyclohydrolase II" evidence="21">
    <location>
        <begin position="219"/>
        <end position="380"/>
    </location>
</feature>
<dbReference type="Proteomes" id="UP000295706">
    <property type="component" value="Unassembled WGS sequence"/>
</dbReference>
<keyword evidence="17 20" id="KW-0511">Multifunctional enzyme</keyword>
<dbReference type="FunFam" id="3.40.50.10990:FF:000001">
    <property type="entry name" value="Riboflavin biosynthesis protein RibBA"/>
    <property type="match status" value="1"/>
</dbReference>
<dbReference type="RefSeq" id="WP_132119332.1">
    <property type="nucleotide sequence ID" value="NZ_SMJU01000009.1"/>
</dbReference>
<protein>
    <recommendedName>
        <fullName evidence="20">Riboflavin biosynthesis protein RibBA</fullName>
    </recommendedName>
    <domain>
        <recommendedName>
            <fullName evidence="20">3,4-dihydroxy-2-butanone 4-phosphate synthase</fullName>
            <shortName evidence="20">DHBP synthase</shortName>
            <ecNumber evidence="20">4.1.99.12</ecNumber>
        </recommendedName>
    </domain>
    <domain>
        <recommendedName>
            <fullName evidence="20">GTP cyclohydrolase-2</fullName>
            <ecNumber evidence="20">3.5.4.25</ecNumber>
        </recommendedName>
        <alternativeName>
            <fullName evidence="20">GTP cyclohydrolase II</fullName>
        </alternativeName>
    </domain>
</protein>
<dbReference type="InterPro" id="IPR032677">
    <property type="entry name" value="GTP_cyclohydro_II"/>
</dbReference>
<dbReference type="SUPFAM" id="SSF142695">
    <property type="entry name" value="RibA-like"/>
    <property type="match status" value="1"/>
</dbReference>
<feature type="binding site" evidence="20">
    <location>
        <position position="365"/>
    </location>
    <ligand>
        <name>GTP</name>
        <dbReference type="ChEBI" id="CHEBI:37565"/>
    </ligand>
</feature>
<dbReference type="FunFam" id="3.90.870.10:FF:000001">
    <property type="entry name" value="Riboflavin biosynthesis protein RibBA"/>
    <property type="match status" value="1"/>
</dbReference>
<accession>A0A4R4K7V2</accession>
<dbReference type="UniPathway" id="UPA00275">
    <property type="reaction ID" value="UER00399"/>
</dbReference>
<keyword evidence="16 20" id="KW-0456">Lyase</keyword>
<feature type="binding site" evidence="20">
    <location>
        <position position="278"/>
    </location>
    <ligand>
        <name>Zn(2+)</name>
        <dbReference type="ChEBI" id="CHEBI:29105"/>
        <note>catalytic</note>
    </ligand>
</feature>
<feature type="binding site" evidence="20">
    <location>
        <position position="325"/>
    </location>
    <ligand>
        <name>GTP</name>
        <dbReference type="ChEBI" id="CHEBI:37565"/>
    </ligand>
</feature>
<evidence type="ECO:0000313" key="22">
    <source>
        <dbReference type="EMBL" id="TDB63734.1"/>
    </source>
</evidence>
<feature type="site" description="Essential for DHBP synthase activity" evidence="20">
    <location>
        <position position="172"/>
    </location>
</feature>
<comment type="function">
    <text evidence="18 20">Catalyzes the conversion of GTP to 2,5-diamino-6-ribosylamino-4(3H)-pyrimidinone 5'-phosphate (DARP), formate and pyrophosphate.</text>
</comment>
<keyword evidence="11 20" id="KW-0378">Hydrolase</keyword>
<evidence type="ECO:0000256" key="5">
    <source>
        <dbReference type="ARBA" id="ARBA00004904"/>
    </source>
</evidence>
<evidence type="ECO:0000256" key="2">
    <source>
        <dbReference type="ARBA" id="ARBA00001936"/>
    </source>
</evidence>
<dbReference type="NCBIfam" id="TIGR00506">
    <property type="entry name" value="ribB"/>
    <property type="match status" value="1"/>
</dbReference>
<comment type="cofactor">
    <cofactor evidence="2">
        <name>Mn(2+)</name>
        <dbReference type="ChEBI" id="CHEBI:29035"/>
    </cofactor>
</comment>
<comment type="catalytic activity">
    <reaction evidence="19 20">
        <text>GTP + 4 H2O = 2,5-diamino-6-hydroxy-4-(5-phosphoribosylamino)-pyrimidine + formate + 2 phosphate + 3 H(+)</text>
        <dbReference type="Rhea" id="RHEA:23704"/>
        <dbReference type="ChEBI" id="CHEBI:15377"/>
        <dbReference type="ChEBI" id="CHEBI:15378"/>
        <dbReference type="ChEBI" id="CHEBI:15740"/>
        <dbReference type="ChEBI" id="CHEBI:37565"/>
        <dbReference type="ChEBI" id="CHEBI:43474"/>
        <dbReference type="ChEBI" id="CHEBI:58614"/>
        <dbReference type="EC" id="3.5.4.25"/>
    </reaction>
</comment>
<evidence type="ECO:0000256" key="13">
    <source>
        <dbReference type="ARBA" id="ARBA00022842"/>
    </source>
</evidence>
<dbReference type="PANTHER" id="PTHR21327">
    <property type="entry name" value="GTP CYCLOHYDROLASE II-RELATED"/>
    <property type="match status" value="1"/>
</dbReference>
<dbReference type="Pfam" id="PF00926">
    <property type="entry name" value="DHBP_synthase"/>
    <property type="match status" value="1"/>
</dbReference>
<feature type="binding site" evidence="20">
    <location>
        <position position="35"/>
    </location>
    <ligand>
        <name>Mg(2+)</name>
        <dbReference type="ChEBI" id="CHEBI:18420"/>
        <label>2</label>
    </ligand>
</feature>
<feature type="site" description="Essential for DHBP synthase activity" evidence="20">
    <location>
        <position position="134"/>
    </location>
</feature>
<keyword evidence="9 20" id="KW-0479">Metal-binding</keyword>
<evidence type="ECO:0000313" key="23">
    <source>
        <dbReference type="Proteomes" id="UP000295706"/>
    </source>
</evidence>
<proteinExistence type="inferred from homology"/>
<comment type="similarity">
    <text evidence="7 20">In the C-terminal section; belongs to the GTP cyclohydrolase II family.</text>
</comment>
<dbReference type="NCBIfam" id="TIGR00505">
    <property type="entry name" value="ribA"/>
    <property type="match status" value="1"/>
</dbReference>
<feature type="binding site" evidence="20">
    <location>
        <begin position="148"/>
        <end position="152"/>
    </location>
    <ligand>
        <name>D-ribulose 5-phosphate</name>
        <dbReference type="ChEBI" id="CHEBI:58121"/>
    </ligand>
</feature>
<feature type="binding site" evidence="20">
    <location>
        <position position="35"/>
    </location>
    <ligand>
        <name>Mg(2+)</name>
        <dbReference type="ChEBI" id="CHEBI:18420"/>
        <label>1</label>
    </ligand>
</feature>
<dbReference type="SUPFAM" id="SSF55821">
    <property type="entry name" value="YrdC/RibB"/>
    <property type="match status" value="1"/>
</dbReference>
<dbReference type="GO" id="GO:0008270">
    <property type="term" value="F:zinc ion binding"/>
    <property type="evidence" value="ECO:0007669"/>
    <property type="project" value="UniProtKB-UniRule"/>
</dbReference>
<evidence type="ECO:0000256" key="20">
    <source>
        <dbReference type="HAMAP-Rule" id="MF_01283"/>
    </source>
</evidence>
<dbReference type="OrthoDB" id="9793111at2"/>
<dbReference type="GO" id="GO:0009231">
    <property type="term" value="P:riboflavin biosynthetic process"/>
    <property type="evidence" value="ECO:0007669"/>
    <property type="project" value="UniProtKB-UniRule"/>
</dbReference>
<feature type="binding site" evidence="20">
    <location>
        <position position="151"/>
    </location>
    <ligand>
        <name>Mg(2+)</name>
        <dbReference type="ChEBI" id="CHEBI:18420"/>
        <label>2</label>
    </ligand>
</feature>
<evidence type="ECO:0000256" key="8">
    <source>
        <dbReference type="ARBA" id="ARBA00022619"/>
    </source>
</evidence>
<dbReference type="EC" id="3.5.4.25" evidence="20"/>
<evidence type="ECO:0000256" key="16">
    <source>
        <dbReference type="ARBA" id="ARBA00023239"/>
    </source>
</evidence>
<dbReference type="NCBIfam" id="NF006803">
    <property type="entry name" value="PRK09311.1"/>
    <property type="match status" value="1"/>
</dbReference>
<dbReference type="PIRSF" id="PIRSF001259">
    <property type="entry name" value="RibA"/>
    <property type="match status" value="1"/>
</dbReference>
<evidence type="ECO:0000256" key="12">
    <source>
        <dbReference type="ARBA" id="ARBA00022833"/>
    </source>
</evidence>
<evidence type="ECO:0000259" key="21">
    <source>
        <dbReference type="Pfam" id="PF00925"/>
    </source>
</evidence>
<dbReference type="GO" id="GO:0005829">
    <property type="term" value="C:cytosol"/>
    <property type="evidence" value="ECO:0007669"/>
    <property type="project" value="TreeGrafter"/>
</dbReference>
<keyword evidence="8 20" id="KW-0686">Riboflavin biosynthesis</keyword>
<dbReference type="InterPro" id="IPR036144">
    <property type="entry name" value="RibA-like_sf"/>
</dbReference>
<feature type="binding site" evidence="20">
    <location>
        <position position="39"/>
    </location>
    <ligand>
        <name>D-ribulose 5-phosphate</name>
        <dbReference type="ChEBI" id="CHEBI:58121"/>
    </ligand>
</feature>
<dbReference type="InterPro" id="IPR016299">
    <property type="entry name" value="Riboflavin_synth_RibBA"/>
</dbReference>
<dbReference type="AlphaFoldDB" id="A0A4R4K7V2"/>
<dbReference type="CDD" id="cd00641">
    <property type="entry name" value="GTP_cyclohydro2"/>
    <property type="match status" value="1"/>
</dbReference>
<keyword evidence="23" id="KW-1185">Reference proteome</keyword>
<evidence type="ECO:0000256" key="9">
    <source>
        <dbReference type="ARBA" id="ARBA00022723"/>
    </source>
</evidence>
<evidence type="ECO:0000256" key="17">
    <source>
        <dbReference type="ARBA" id="ARBA00023268"/>
    </source>
</evidence>
<dbReference type="HAMAP" id="MF_00180">
    <property type="entry name" value="RibB"/>
    <property type="match status" value="1"/>
</dbReference>
<keyword evidence="10 20" id="KW-0547">Nucleotide-binding</keyword>
<dbReference type="InterPro" id="IPR000926">
    <property type="entry name" value="RibA"/>
</dbReference>
<dbReference type="InterPro" id="IPR017945">
    <property type="entry name" value="DHBP_synth_RibB-like_a/b_dom"/>
</dbReference>
<evidence type="ECO:0000256" key="3">
    <source>
        <dbReference type="ARBA" id="ARBA00002284"/>
    </source>
</evidence>
<dbReference type="GO" id="GO:0008686">
    <property type="term" value="F:3,4-dihydroxy-2-butanone-4-phosphate synthase activity"/>
    <property type="evidence" value="ECO:0007669"/>
    <property type="project" value="UniProtKB-UniRule"/>
</dbReference>
<feature type="binding site" evidence="20">
    <location>
        <position position="360"/>
    </location>
    <ligand>
        <name>GTP</name>
        <dbReference type="ChEBI" id="CHEBI:37565"/>
    </ligand>
</feature>
<dbReference type="GO" id="GO:0000287">
    <property type="term" value="F:magnesium ion binding"/>
    <property type="evidence" value="ECO:0007669"/>
    <property type="project" value="UniProtKB-UniRule"/>
</dbReference>
<keyword evidence="13 20" id="KW-0460">Magnesium</keyword>
<dbReference type="GO" id="GO:0003935">
    <property type="term" value="F:GTP cyclohydrolase II activity"/>
    <property type="evidence" value="ECO:0007669"/>
    <property type="project" value="UniProtKB-UniRule"/>
</dbReference>
<feature type="region of interest" description="DHBP synthase" evidence="20">
    <location>
        <begin position="1"/>
        <end position="209"/>
    </location>
</feature>
<evidence type="ECO:0000256" key="10">
    <source>
        <dbReference type="ARBA" id="ARBA00022741"/>
    </source>
</evidence>
<dbReference type="NCBIfam" id="NF001591">
    <property type="entry name" value="PRK00393.1"/>
    <property type="match status" value="1"/>
</dbReference>
<feature type="binding site" evidence="20">
    <location>
        <position position="172"/>
    </location>
    <ligand>
        <name>D-ribulose 5-phosphate</name>
        <dbReference type="ChEBI" id="CHEBI:58121"/>
    </ligand>
</feature>
<organism evidence="22 23">
    <name type="scientific">Arundinibacter roseus</name>
    <dbReference type="NCBI Taxonomy" id="2070510"/>
    <lineage>
        <taxon>Bacteria</taxon>
        <taxon>Pseudomonadati</taxon>
        <taxon>Bacteroidota</taxon>
        <taxon>Cytophagia</taxon>
        <taxon>Cytophagales</taxon>
        <taxon>Spirosomataceae</taxon>
        <taxon>Arundinibacter</taxon>
    </lineage>
</organism>
<dbReference type="HAMAP" id="MF_00179">
    <property type="entry name" value="RibA"/>
    <property type="match status" value="1"/>
</dbReference>
<dbReference type="InterPro" id="IPR000422">
    <property type="entry name" value="DHBP_synthase_RibB"/>
</dbReference>
<comment type="similarity">
    <text evidence="6 20">In the N-terminal section; belongs to the DHBP synthase family.</text>
</comment>
<dbReference type="GO" id="GO:0030145">
    <property type="term" value="F:manganese ion binding"/>
    <property type="evidence" value="ECO:0007669"/>
    <property type="project" value="UniProtKB-UniRule"/>
</dbReference>
<name>A0A4R4K7V2_9BACT</name>
<evidence type="ECO:0000256" key="14">
    <source>
        <dbReference type="ARBA" id="ARBA00023134"/>
    </source>
</evidence>
<evidence type="ECO:0000256" key="7">
    <source>
        <dbReference type="ARBA" id="ARBA00008976"/>
    </source>
</evidence>
<comment type="catalytic activity">
    <reaction evidence="1 20">
        <text>D-ribulose 5-phosphate = (2S)-2-hydroxy-3-oxobutyl phosphate + formate + H(+)</text>
        <dbReference type="Rhea" id="RHEA:18457"/>
        <dbReference type="ChEBI" id="CHEBI:15378"/>
        <dbReference type="ChEBI" id="CHEBI:15740"/>
        <dbReference type="ChEBI" id="CHEBI:58121"/>
        <dbReference type="ChEBI" id="CHEBI:58830"/>
        <dbReference type="EC" id="4.1.99.12"/>
    </reaction>
</comment>
<comment type="cofactor">
    <cofactor evidence="20">
        <name>Zn(2+)</name>
        <dbReference type="ChEBI" id="CHEBI:29105"/>
    </cofactor>
    <text evidence="20">Binds 1 zinc ion per subunit.</text>
</comment>
<evidence type="ECO:0000256" key="6">
    <source>
        <dbReference type="ARBA" id="ARBA00005520"/>
    </source>
</evidence>
<comment type="caution">
    <text evidence="22">The sequence shown here is derived from an EMBL/GenBank/DDBJ whole genome shotgun (WGS) entry which is preliminary data.</text>
</comment>
<feature type="active site" description="Nucleophile; for GTP cyclohydrolase activity" evidence="20">
    <location>
        <position position="339"/>
    </location>
</feature>
<feature type="binding site" evidence="20">
    <location>
        <position position="265"/>
    </location>
    <ligand>
        <name>Zn(2+)</name>
        <dbReference type="ChEBI" id="CHEBI:29105"/>
        <note>catalytic</note>
    </ligand>
</feature>
<feature type="binding site" evidence="20">
    <location>
        <begin position="260"/>
        <end position="264"/>
    </location>
    <ligand>
        <name>GTP</name>
        <dbReference type="ChEBI" id="CHEBI:37565"/>
    </ligand>
</feature>
<dbReference type="GO" id="GO:0005525">
    <property type="term" value="F:GTP binding"/>
    <property type="evidence" value="ECO:0007669"/>
    <property type="project" value="UniProtKB-KW"/>
</dbReference>
<gene>
    <name evidence="20" type="primary">ribBA</name>
    <name evidence="22" type="ORF">EZE20_15680</name>
</gene>
<dbReference type="HAMAP" id="MF_01283">
    <property type="entry name" value="RibBA"/>
    <property type="match status" value="1"/>
</dbReference>
<dbReference type="PANTHER" id="PTHR21327:SF18">
    <property type="entry name" value="3,4-DIHYDROXY-2-BUTANONE 4-PHOSPHATE SYNTHASE"/>
    <property type="match status" value="1"/>
</dbReference>
<feature type="region of interest" description="GTP cyclohydrolase II" evidence="20">
    <location>
        <begin position="210"/>
        <end position="415"/>
    </location>
</feature>
<evidence type="ECO:0000256" key="1">
    <source>
        <dbReference type="ARBA" id="ARBA00000141"/>
    </source>
</evidence>
<dbReference type="Gene3D" id="3.40.50.10990">
    <property type="entry name" value="GTP cyclohydrolase II"/>
    <property type="match status" value="1"/>
</dbReference>
<comment type="function">
    <text evidence="3 20">Catalyzes the conversion of D-ribulose 5-phosphate to formate and 3,4-dihydroxy-2-butanone 4-phosphate.</text>
</comment>
<evidence type="ECO:0000256" key="11">
    <source>
        <dbReference type="ARBA" id="ARBA00022801"/>
    </source>
</evidence>
<comment type="pathway">
    <text evidence="5 20">Cofactor biosynthesis; riboflavin biosynthesis; 2-hydroxy-3-oxobutyl phosphate from D-ribulose 5-phosphate: step 1/1.</text>
</comment>
<dbReference type="Pfam" id="PF00925">
    <property type="entry name" value="GTP_cyclohydro2"/>
    <property type="match status" value="1"/>
</dbReference>
<dbReference type="EC" id="4.1.99.12" evidence="20"/>
<evidence type="ECO:0000256" key="15">
    <source>
        <dbReference type="ARBA" id="ARBA00023211"/>
    </source>
</evidence>
<feature type="binding site" evidence="20">
    <location>
        <position position="276"/>
    </location>
    <ligand>
        <name>Zn(2+)</name>
        <dbReference type="ChEBI" id="CHEBI:29105"/>
        <note>catalytic</note>
    </ligand>
</feature>
<evidence type="ECO:0000256" key="19">
    <source>
        <dbReference type="ARBA" id="ARBA00049295"/>
    </source>
</evidence>
<reference evidence="22 23" key="1">
    <citation type="submission" date="2019-02" db="EMBL/GenBank/DDBJ databases">
        <title>Arundinibacter roseus gen. nov., sp. nov., a new member of the family Cytophagaceae.</title>
        <authorList>
            <person name="Szuroczki S."/>
            <person name="Khayer B."/>
            <person name="Sproer C."/>
            <person name="Toumi M."/>
            <person name="Szabo A."/>
            <person name="Felfoldi T."/>
            <person name="Schumann P."/>
            <person name="Toth E."/>
        </authorList>
    </citation>
    <scope>NUCLEOTIDE SEQUENCE [LARGE SCALE GENOMIC DNA]</scope>
    <source>
        <strain evidence="22 23">DMA-k-7a</strain>
    </source>
</reference>